<evidence type="ECO:0000256" key="2">
    <source>
        <dbReference type="ARBA" id="ARBA00010075"/>
    </source>
</evidence>
<evidence type="ECO:0000256" key="3">
    <source>
        <dbReference type="ARBA" id="ARBA00022578"/>
    </source>
</evidence>
<evidence type="ECO:0000313" key="8">
    <source>
        <dbReference type="Proteomes" id="UP000014003"/>
    </source>
</evidence>
<name>R8CGL5_BACCE</name>
<evidence type="ECO:0000256" key="1">
    <source>
        <dbReference type="ARBA" id="ARBA00002286"/>
    </source>
</evidence>
<comment type="similarity">
    <text evidence="2">Belongs to the transposase 11 family.</text>
</comment>
<dbReference type="GO" id="GO:0006313">
    <property type="term" value="P:DNA transposition"/>
    <property type="evidence" value="ECO:0007669"/>
    <property type="project" value="InterPro"/>
</dbReference>
<dbReference type="Gene3D" id="3.90.350.10">
    <property type="entry name" value="Transposase Inhibitor Protein From Tn5, Chain A, domain 1"/>
    <property type="match status" value="1"/>
</dbReference>
<keyword evidence="4" id="KW-0238">DNA-binding</keyword>
<comment type="caution">
    <text evidence="7">The sequence shown here is derived from an EMBL/GenBank/DDBJ whole genome shotgun (WGS) entry which is preliminary data.</text>
</comment>
<dbReference type="HOGENOM" id="CLU_042765_0_1_9"/>
<feature type="domain" description="Transposase IS4-like" evidence="6">
    <location>
        <begin position="120"/>
        <end position="384"/>
    </location>
</feature>
<sequence length="500" mass="58602">MNLSILDELQPIAEELQRHMSPHVLEHLAKEKGFVQRKSKYQAQELVALCVWLSQQVASTSLTQLCSCLEVSTGVLISPEGLNQRFNVSAVQFLEQVLANLLTQRIHSTQEIIHQYTTTFKHIRILDSTTFQLPDKFSSHYQGSGGSSHTAGVKIQLEYDLLSGKFLHVYVGEGKENDKTFGSASLQTIQPKDLYIRDLGYFDLHDLQKIHDKGAYYVSRLKLNSRIYRKNDEPEYFQNGTVKKGTLYIQLDTEELMNQLLPGQTMEISEAYIGQYQKLPARVIIHRLTRKQTEKRLKEQAKKEKKKGITYKERSKRLSGINVYITNLSVENVPTEHIHDLYSLRWQIEILFKTWKSFFQIHKCKEIKKERLECHLYGQLISVLLCSSTMFKMRQLLLDKKKKELSEYKSIYMIKNYYLLFYQGLKKNIQELLKVFLRLFYLLDKNGKNLTVTRRKQSLISWVLCMIVRCHRISKLHNFFKNIYLIGLFVMHIFNIVVEI</sequence>
<dbReference type="InterPro" id="IPR002559">
    <property type="entry name" value="Transposase_11"/>
</dbReference>
<organism evidence="7 8">
    <name type="scientific">Bacillus cereus HuA3-9</name>
    <dbReference type="NCBI Taxonomy" id="1053205"/>
    <lineage>
        <taxon>Bacteria</taxon>
        <taxon>Bacillati</taxon>
        <taxon>Bacillota</taxon>
        <taxon>Bacilli</taxon>
        <taxon>Bacillales</taxon>
        <taxon>Bacillaceae</taxon>
        <taxon>Bacillus</taxon>
        <taxon>Bacillus cereus group</taxon>
    </lineage>
</organism>
<protein>
    <submittedName>
        <fullName evidence="7">Transposase for insertion sequence element IS231F</fullName>
    </submittedName>
</protein>
<keyword evidence="5" id="KW-0233">DNA recombination</keyword>
<dbReference type="AlphaFoldDB" id="R8CGL5"/>
<dbReference type="PANTHER" id="PTHR33258">
    <property type="entry name" value="TRANSPOSASE INSL FOR INSERTION SEQUENCE ELEMENT IS186A-RELATED"/>
    <property type="match status" value="1"/>
</dbReference>
<dbReference type="InterPro" id="IPR047952">
    <property type="entry name" value="Transpos_IS4"/>
</dbReference>
<comment type="function">
    <text evidence="1">Involved in the transposition of the insertion sequence.</text>
</comment>
<evidence type="ECO:0000313" key="7">
    <source>
        <dbReference type="EMBL" id="EOO10776.1"/>
    </source>
</evidence>
<dbReference type="SUPFAM" id="SSF53098">
    <property type="entry name" value="Ribonuclease H-like"/>
    <property type="match status" value="1"/>
</dbReference>
<evidence type="ECO:0000256" key="4">
    <source>
        <dbReference type="ARBA" id="ARBA00023125"/>
    </source>
</evidence>
<dbReference type="InterPro" id="IPR012337">
    <property type="entry name" value="RNaseH-like_sf"/>
</dbReference>
<proteinExistence type="inferred from homology"/>
<dbReference type="NCBIfam" id="NF033592">
    <property type="entry name" value="transpos_IS4_1"/>
    <property type="match status" value="1"/>
</dbReference>
<gene>
    <name evidence="7" type="ORF">IGA_06047</name>
</gene>
<dbReference type="Pfam" id="PF01609">
    <property type="entry name" value="DDE_Tnp_1"/>
    <property type="match status" value="1"/>
</dbReference>
<keyword evidence="3" id="KW-0815">Transposition</keyword>
<dbReference type="GO" id="GO:0004803">
    <property type="term" value="F:transposase activity"/>
    <property type="evidence" value="ECO:0007669"/>
    <property type="project" value="InterPro"/>
</dbReference>
<evidence type="ECO:0000259" key="6">
    <source>
        <dbReference type="Pfam" id="PF01609"/>
    </source>
</evidence>
<dbReference type="PATRIC" id="fig|1053205.3.peg.6056"/>
<dbReference type="PANTHER" id="PTHR33258:SF1">
    <property type="entry name" value="TRANSPOSASE INSL FOR INSERTION SEQUENCE ELEMENT IS186A-RELATED"/>
    <property type="match status" value="1"/>
</dbReference>
<accession>R8CGL5</accession>
<dbReference type="GO" id="GO:0003677">
    <property type="term" value="F:DNA binding"/>
    <property type="evidence" value="ECO:0007669"/>
    <property type="project" value="UniProtKB-KW"/>
</dbReference>
<dbReference type="EMBL" id="AHDZ01000080">
    <property type="protein sequence ID" value="EOO10776.1"/>
    <property type="molecule type" value="Genomic_DNA"/>
</dbReference>
<evidence type="ECO:0000256" key="5">
    <source>
        <dbReference type="ARBA" id="ARBA00023172"/>
    </source>
</evidence>
<dbReference type="Proteomes" id="UP000014003">
    <property type="component" value="Unassembled WGS sequence"/>
</dbReference>
<reference evidence="7 8" key="1">
    <citation type="submission" date="2012-12" db="EMBL/GenBank/DDBJ databases">
        <title>The Genome Sequence of Bacillus cereus HuA3-9.</title>
        <authorList>
            <consortium name="The Broad Institute Genome Sequencing Platform"/>
            <consortium name="The Broad Institute Genome Sequencing Center for Infectious Disease"/>
            <person name="Feldgarden M."/>
            <person name="Van der Auwera G.A."/>
            <person name="Mahillon J."/>
            <person name="Duprez V."/>
            <person name="Timmery S."/>
            <person name="Mattelet C."/>
            <person name="Dierick K."/>
            <person name="Sun M."/>
            <person name="Yu Z."/>
            <person name="Zhu L."/>
            <person name="Hu X."/>
            <person name="Shank E.B."/>
            <person name="Swiecicka I."/>
            <person name="Hansen B.M."/>
            <person name="Andrup L."/>
            <person name="Walker B."/>
            <person name="Young S.K."/>
            <person name="Zeng Q."/>
            <person name="Gargeya S."/>
            <person name="Fitzgerald M."/>
            <person name="Haas B."/>
            <person name="Abouelleil A."/>
            <person name="Alvarado L."/>
            <person name="Arachchi H.M."/>
            <person name="Berlin A.M."/>
            <person name="Chapman S.B."/>
            <person name="Dewar J."/>
            <person name="Goldberg J."/>
            <person name="Griggs A."/>
            <person name="Gujja S."/>
            <person name="Hansen M."/>
            <person name="Howarth C."/>
            <person name="Imamovic A."/>
            <person name="Larimer J."/>
            <person name="McCowan C."/>
            <person name="Murphy C."/>
            <person name="Neiman D."/>
            <person name="Pearson M."/>
            <person name="Priest M."/>
            <person name="Roberts A."/>
            <person name="Saif S."/>
            <person name="Shea T."/>
            <person name="Sisk P."/>
            <person name="Sykes S."/>
            <person name="Wortman J."/>
            <person name="Nusbaum C."/>
            <person name="Birren B."/>
        </authorList>
    </citation>
    <scope>NUCLEOTIDE SEQUENCE [LARGE SCALE GENOMIC DNA]</scope>
    <source>
        <strain evidence="7 8">HuA3-9</strain>
    </source>
</reference>